<dbReference type="InterPro" id="IPR024467">
    <property type="entry name" value="Xre/MbcA/ParS-like_toxin-bd"/>
</dbReference>
<reference evidence="3 4" key="1">
    <citation type="submission" date="2020-03" db="EMBL/GenBank/DDBJ databases">
        <authorList>
            <person name="Wang L."/>
            <person name="He N."/>
            <person name="Li Y."/>
            <person name="Fang Y."/>
            <person name="Zhang F."/>
        </authorList>
    </citation>
    <scope>NUCLEOTIDE SEQUENCE [LARGE SCALE GENOMIC DNA]</scope>
    <source>
        <strain evidence="3 4">36D10-4-7</strain>
    </source>
</reference>
<keyword evidence="4" id="KW-1185">Reference proteome</keyword>
<evidence type="ECO:0000313" key="4">
    <source>
        <dbReference type="Proteomes" id="UP000732399"/>
    </source>
</evidence>
<proteinExistence type="predicted"/>
<gene>
    <name evidence="3" type="ORF">HBH26_20005</name>
</gene>
<name>A0ABX1CSI0_9SPHN</name>
<feature type="domain" description="Antitoxin Xre/MbcA/ParS-like toxin-binding" evidence="1">
    <location>
        <begin position="122"/>
        <end position="167"/>
    </location>
</feature>
<dbReference type="Proteomes" id="UP000732399">
    <property type="component" value="Unassembled WGS sequence"/>
</dbReference>
<comment type="caution">
    <text evidence="3">The sequence shown here is derived from an EMBL/GenBank/DDBJ whole genome shotgun (WGS) entry which is preliminary data.</text>
</comment>
<evidence type="ECO:0000313" key="3">
    <source>
        <dbReference type="EMBL" id="NJR80854.1"/>
    </source>
</evidence>
<protein>
    <submittedName>
        <fullName evidence="3">DUF2384 domain-containing protein</fullName>
    </submittedName>
</protein>
<evidence type="ECO:0000259" key="2">
    <source>
        <dbReference type="Pfam" id="PF20432"/>
    </source>
</evidence>
<evidence type="ECO:0000259" key="1">
    <source>
        <dbReference type="Pfam" id="PF09722"/>
    </source>
</evidence>
<dbReference type="Pfam" id="PF09722">
    <property type="entry name" value="Xre_MbcA_ParS_C"/>
    <property type="match status" value="1"/>
</dbReference>
<dbReference type="EMBL" id="JAAVJH010000038">
    <property type="protein sequence ID" value="NJR80854.1"/>
    <property type="molecule type" value="Genomic_DNA"/>
</dbReference>
<organism evidence="3 4">
    <name type="scientific">Sphingomonas corticis</name>
    <dbReference type="NCBI Taxonomy" id="2722791"/>
    <lineage>
        <taxon>Bacteria</taxon>
        <taxon>Pseudomonadati</taxon>
        <taxon>Pseudomonadota</taxon>
        <taxon>Alphaproteobacteria</taxon>
        <taxon>Sphingomonadales</taxon>
        <taxon>Sphingomonadaceae</taxon>
        <taxon>Sphingomonas</taxon>
    </lineage>
</organism>
<sequence>MSHITAQRSIYVAHASAAQRKADPAFPPSFPYVDLFRAAPVERIEFIKAGVSARKVKILITELHLDQNVMFDALSLKTATVNRKAARDEVLSVEESERVVGLAKLVGQLEAMVEESGAGEDFDAPTWLSRWLREPLPALKGAKPIDFLDTMEGQALVSRALAQIQSGAYA</sequence>
<accession>A0ABX1CSI0</accession>
<dbReference type="InterPro" id="IPR046847">
    <property type="entry name" value="Xre-like_HTH"/>
</dbReference>
<feature type="domain" description="Antitoxin Xre-like helix-turn-helix" evidence="2">
    <location>
        <begin position="42"/>
        <end position="103"/>
    </location>
</feature>
<dbReference type="Pfam" id="PF20432">
    <property type="entry name" value="Xre-like-HTH"/>
    <property type="match status" value="1"/>
</dbReference>